<dbReference type="InterPro" id="IPR005343">
    <property type="entry name" value="Noc2"/>
</dbReference>
<keyword evidence="4" id="KW-0175">Coiled coil</keyword>
<organism evidence="5 6">
    <name type="scientific">Fragariocoptes setiger</name>
    <dbReference type="NCBI Taxonomy" id="1670756"/>
    <lineage>
        <taxon>Eukaryota</taxon>
        <taxon>Metazoa</taxon>
        <taxon>Ecdysozoa</taxon>
        <taxon>Arthropoda</taxon>
        <taxon>Chelicerata</taxon>
        <taxon>Arachnida</taxon>
        <taxon>Acari</taxon>
        <taxon>Acariformes</taxon>
        <taxon>Trombidiformes</taxon>
        <taxon>Prostigmata</taxon>
        <taxon>Eupodina</taxon>
        <taxon>Eriophyoidea</taxon>
        <taxon>Phytoptidae</taxon>
        <taxon>Fragariocoptes</taxon>
    </lineage>
</organism>
<dbReference type="Proteomes" id="UP000825002">
    <property type="component" value="Unassembled WGS sequence"/>
</dbReference>
<comment type="similarity">
    <text evidence="2">Belongs to the NOC2 family.</text>
</comment>
<feature type="non-terminal residue" evidence="5">
    <location>
        <position position="432"/>
    </location>
</feature>
<evidence type="ECO:0000313" key="5">
    <source>
        <dbReference type="EMBL" id="KAG9511270.1"/>
    </source>
</evidence>
<keyword evidence="6" id="KW-1185">Reference proteome</keyword>
<sequence length="432" mass="49433">MAKDQKYKVRKKNKSDKIKTVSLMKKARQSGGKFKIQGKAKLRKILDSLKEEVTLAKAHEALETLPSFLKFRSLTKQLLKIIIKSWSHSAEKIKVVDLLIIIRIFRQQNSVLKAIITKKMYRDFVAASKNVNVHNLASVNFMRGSLVELYSLDHKIAHDQANMFCRHLASMLKDAFENSAKTEYKSIMNWQFVNQLTLWALVIAKLMPSSVIEPLINPIVQLHYGSLALINSPNYYPFYCHIISNLVEISKSLEAYVPVLPFAVSLLTRIKPPSVEKKIKDKSRIKSSNNSKIDIEDSGADGKKENKFNFDLLVSVVPEKNKLPAYTHAASSRLCDLIVDYLDGQCNRVTFPEICLLAKIQIKKYIKLHKQTEVAQRLRKIVEAMEADIKHVEGQRQTIQVDFSNLPAIASWEREYLQNHHPSIRQLRALAK</sequence>
<keyword evidence="3" id="KW-0539">Nucleus</keyword>
<comment type="caution">
    <text evidence="5">The sequence shown here is derived from an EMBL/GenBank/DDBJ whole genome shotgun (WGS) entry which is preliminary data.</text>
</comment>
<comment type="subcellular location">
    <subcellularLocation>
        <location evidence="1">Nucleus</location>
    </subcellularLocation>
</comment>
<dbReference type="PANTHER" id="PTHR12687">
    <property type="entry name" value="NUCLEOLAR COMPLEX 2 AND RAD4-RELATED"/>
    <property type="match status" value="1"/>
</dbReference>
<evidence type="ECO:0000256" key="3">
    <source>
        <dbReference type="ARBA" id="ARBA00023242"/>
    </source>
</evidence>
<name>A0ABQ7SCX4_9ACAR</name>
<gene>
    <name evidence="5" type="primary">Noc2l</name>
    <name evidence="5" type="ORF">GZH46_00153</name>
</gene>
<evidence type="ECO:0000256" key="2">
    <source>
        <dbReference type="ARBA" id="ARBA00005907"/>
    </source>
</evidence>
<protein>
    <submittedName>
        <fullName evidence="5">Nucleolar complex protein 2-like protein</fullName>
    </submittedName>
</protein>
<dbReference type="EMBL" id="JAIFTH010000014">
    <property type="protein sequence ID" value="KAG9511270.1"/>
    <property type="molecule type" value="Genomic_DNA"/>
</dbReference>
<evidence type="ECO:0000256" key="4">
    <source>
        <dbReference type="SAM" id="Coils"/>
    </source>
</evidence>
<dbReference type="Pfam" id="PF03715">
    <property type="entry name" value="Noc2"/>
    <property type="match status" value="1"/>
</dbReference>
<feature type="coiled-coil region" evidence="4">
    <location>
        <begin position="368"/>
        <end position="395"/>
    </location>
</feature>
<accession>A0ABQ7SCX4</accession>
<evidence type="ECO:0000256" key="1">
    <source>
        <dbReference type="ARBA" id="ARBA00004123"/>
    </source>
</evidence>
<proteinExistence type="inferred from homology"/>
<evidence type="ECO:0000313" key="6">
    <source>
        <dbReference type="Proteomes" id="UP000825002"/>
    </source>
</evidence>
<reference evidence="5 6" key="1">
    <citation type="submission" date="2020-10" db="EMBL/GenBank/DDBJ databases">
        <authorList>
            <person name="Klimov P.B."/>
            <person name="Dyachkov S.M."/>
            <person name="Chetverikov P.E."/>
        </authorList>
    </citation>
    <scope>NUCLEOTIDE SEQUENCE [LARGE SCALE GENOMIC DNA]</scope>
    <source>
        <strain evidence="5">BMOC 18-1129-001#AD2665</strain>
        <tissue evidence="5">Entire mites</tissue>
    </source>
</reference>
<dbReference type="PANTHER" id="PTHR12687:SF4">
    <property type="entry name" value="NUCLEOLAR COMPLEX PROTEIN 2 HOMOLOG"/>
    <property type="match status" value="1"/>
</dbReference>